<accession>A0A3D8VE90</accession>
<keyword evidence="1" id="KW-1133">Transmembrane helix</keyword>
<name>A0A3D8VE90_9BACI</name>
<dbReference type="Proteomes" id="UP000257032">
    <property type="component" value="Unassembled WGS sequence"/>
</dbReference>
<keyword evidence="1" id="KW-0472">Membrane</keyword>
<dbReference type="RefSeq" id="WP_115895082.1">
    <property type="nucleotide sequence ID" value="NZ_QTLC01000073.1"/>
</dbReference>
<protein>
    <submittedName>
        <fullName evidence="2">DUF1700 domain-containing protein</fullName>
    </submittedName>
</protein>
<dbReference type="EMBL" id="QTLC01000073">
    <property type="protein sequence ID" value="RDY67670.1"/>
    <property type="molecule type" value="Genomic_DNA"/>
</dbReference>
<dbReference type="AlphaFoldDB" id="A0A3D8VE90"/>
<organism evidence="2 3">
    <name type="scientific">Halobacillus trueperi</name>
    <dbReference type="NCBI Taxonomy" id="156205"/>
    <lineage>
        <taxon>Bacteria</taxon>
        <taxon>Bacillati</taxon>
        <taxon>Bacillota</taxon>
        <taxon>Bacilli</taxon>
        <taxon>Bacillales</taxon>
        <taxon>Bacillaceae</taxon>
        <taxon>Halobacillus</taxon>
    </lineage>
</organism>
<reference evidence="2 3" key="1">
    <citation type="submission" date="2018-08" db="EMBL/GenBank/DDBJ databases">
        <title>Genome sequence of strict halophilic Halobacillus trueperi SS1 isolated from Lunsu, a salty water body of North West Himalayas.</title>
        <authorList>
            <person name="Gupta S."/>
            <person name="Sharma P."/>
            <person name="Dev K."/>
            <person name="Baumler D."/>
            <person name="Sourirajan A."/>
        </authorList>
    </citation>
    <scope>NUCLEOTIDE SEQUENCE [LARGE SCALE GENOMIC DNA]</scope>
    <source>
        <strain evidence="2 3">SS1</strain>
    </source>
</reference>
<feature type="transmembrane region" description="Helical" evidence="1">
    <location>
        <begin position="140"/>
        <end position="160"/>
    </location>
</feature>
<keyword evidence="1" id="KW-0812">Transmembrane</keyword>
<evidence type="ECO:0000256" key="1">
    <source>
        <dbReference type="SAM" id="Phobius"/>
    </source>
</evidence>
<gene>
    <name evidence="2" type="ORF">DXT76_19290</name>
</gene>
<proteinExistence type="predicted"/>
<evidence type="ECO:0000313" key="2">
    <source>
        <dbReference type="EMBL" id="RDY67670.1"/>
    </source>
</evidence>
<comment type="caution">
    <text evidence="2">The sequence shown here is derived from an EMBL/GenBank/DDBJ whole genome shotgun (WGS) entry which is preliminary data.</text>
</comment>
<feature type="transmembrane region" description="Helical" evidence="1">
    <location>
        <begin position="78"/>
        <end position="98"/>
    </location>
</feature>
<feature type="transmembrane region" description="Helical" evidence="1">
    <location>
        <begin position="104"/>
        <end position="128"/>
    </location>
</feature>
<evidence type="ECO:0000313" key="3">
    <source>
        <dbReference type="Proteomes" id="UP000257032"/>
    </source>
</evidence>
<dbReference type="Pfam" id="PF22564">
    <property type="entry name" value="HAAS"/>
    <property type="match status" value="1"/>
</dbReference>
<sequence length="184" mass="20667">MRQELFLQRLKHALSNLPEEEREEIILDYKEYIDSAVGEGRGEEEVISHLGKPEKIAQEIKAETIWDSAEKNRSVTQFLRALAASLSISFFNIILVLGPAVAVFTLYVGFLMGSIVLSLSPLVFGFSLLMESAVFIPAEFFLSIVLGSLGVMLTMGLWFAGKKLYLLSLIYLRFNKKMIMGESH</sequence>